<dbReference type="EMBL" id="KK784939">
    <property type="protein sequence ID" value="KDO59516.1"/>
    <property type="molecule type" value="Genomic_DNA"/>
</dbReference>
<keyword evidence="2" id="KW-1185">Reference proteome</keyword>
<protein>
    <recommendedName>
        <fullName evidence="3">SHSP domain-containing protein</fullName>
    </recommendedName>
</protein>
<organism evidence="1 2">
    <name type="scientific">Citrus sinensis</name>
    <name type="common">Sweet orange</name>
    <name type="synonym">Citrus aurantium var. sinensis</name>
    <dbReference type="NCBI Taxonomy" id="2711"/>
    <lineage>
        <taxon>Eukaryota</taxon>
        <taxon>Viridiplantae</taxon>
        <taxon>Streptophyta</taxon>
        <taxon>Embryophyta</taxon>
        <taxon>Tracheophyta</taxon>
        <taxon>Spermatophyta</taxon>
        <taxon>Magnoliopsida</taxon>
        <taxon>eudicotyledons</taxon>
        <taxon>Gunneridae</taxon>
        <taxon>Pentapetalae</taxon>
        <taxon>rosids</taxon>
        <taxon>malvids</taxon>
        <taxon>Sapindales</taxon>
        <taxon>Rutaceae</taxon>
        <taxon>Aurantioideae</taxon>
        <taxon>Citrus</taxon>
    </lineage>
</organism>
<evidence type="ECO:0000313" key="2">
    <source>
        <dbReference type="Proteomes" id="UP000027120"/>
    </source>
</evidence>
<sequence length="82" mass="9351">MVPEDGDEDDETTEILLKFRDQIRNLLDTRNLCPPGDFSITFQLPGCLDDQQFNGDFTDGIFIGVVKKKVTRSIQLRQICLC</sequence>
<proteinExistence type="predicted"/>
<dbReference type="AlphaFoldDB" id="A0A067F8I9"/>
<dbReference type="Proteomes" id="UP000027120">
    <property type="component" value="Unassembled WGS sequence"/>
</dbReference>
<evidence type="ECO:0008006" key="3">
    <source>
        <dbReference type="Google" id="ProtNLM"/>
    </source>
</evidence>
<evidence type="ECO:0000313" key="1">
    <source>
        <dbReference type="EMBL" id="KDO59516.1"/>
    </source>
</evidence>
<dbReference type="PANTHER" id="PTHR34661:SF8">
    <property type="entry name" value="ALPHA-CRYSTALLIN DOMAIN-CONTAINING PROTEIN 22.3"/>
    <property type="match status" value="1"/>
</dbReference>
<gene>
    <name evidence="1" type="ORF">CISIN_1g045199mg</name>
</gene>
<dbReference type="PANTHER" id="PTHR34661">
    <property type="entry name" value="INCREASED DNA METHYLATION 3"/>
    <property type="match status" value="1"/>
</dbReference>
<dbReference type="InterPro" id="IPR039321">
    <property type="entry name" value="IDM2/3-like"/>
</dbReference>
<accession>A0A067F8I9</accession>
<name>A0A067F8I9_CITSI</name>
<reference evidence="1 2" key="1">
    <citation type="submission" date="2014-04" db="EMBL/GenBank/DDBJ databases">
        <authorList>
            <consortium name="International Citrus Genome Consortium"/>
            <person name="Gmitter F."/>
            <person name="Chen C."/>
            <person name="Farmerie W."/>
            <person name="Harkins T."/>
            <person name="Desany B."/>
            <person name="Mohiuddin M."/>
            <person name="Kodira C."/>
            <person name="Borodovsky M."/>
            <person name="Lomsadze A."/>
            <person name="Burns P."/>
            <person name="Jenkins J."/>
            <person name="Prochnik S."/>
            <person name="Shu S."/>
            <person name="Chapman J."/>
            <person name="Pitluck S."/>
            <person name="Schmutz J."/>
            <person name="Rokhsar D."/>
        </authorList>
    </citation>
    <scope>NUCLEOTIDE SEQUENCE</scope>
</reference>